<dbReference type="Proteomes" id="UP000726777">
    <property type="component" value="Unassembled WGS sequence"/>
</dbReference>
<dbReference type="GO" id="GO:0016020">
    <property type="term" value="C:membrane"/>
    <property type="evidence" value="ECO:0007669"/>
    <property type="project" value="UniProtKB-SubCell"/>
</dbReference>
<evidence type="ECO:0000256" key="5">
    <source>
        <dbReference type="ARBA" id="ARBA00023136"/>
    </source>
</evidence>
<comment type="similarity">
    <text evidence="2">Belongs to the TrbI/VirB10 family.</text>
</comment>
<dbReference type="InterPro" id="IPR005498">
    <property type="entry name" value="T4SS_VirB10/TraB/TrbI"/>
</dbReference>
<dbReference type="AlphaFoldDB" id="A0A9Q3UH61"/>
<dbReference type="EMBL" id="JACVHL010000029">
    <property type="protein sequence ID" value="MCC3807713.1"/>
    <property type="molecule type" value="Genomic_DNA"/>
</dbReference>
<dbReference type="Gene3D" id="2.40.128.260">
    <property type="entry name" value="Type IV secretion system, VirB10/TraB/TrbI"/>
    <property type="match status" value="2"/>
</dbReference>
<evidence type="ECO:0000313" key="7">
    <source>
        <dbReference type="EMBL" id="MCC3807713.1"/>
    </source>
</evidence>
<accession>A0A9Q3UH61</accession>
<evidence type="ECO:0000256" key="1">
    <source>
        <dbReference type="ARBA" id="ARBA00004167"/>
    </source>
</evidence>
<keyword evidence="5" id="KW-0472">Membrane</keyword>
<keyword evidence="4" id="KW-1133">Transmembrane helix</keyword>
<name>A0A9Q3UH61_VIBPH</name>
<evidence type="ECO:0000256" key="2">
    <source>
        <dbReference type="ARBA" id="ARBA00010265"/>
    </source>
</evidence>
<evidence type="ECO:0000256" key="4">
    <source>
        <dbReference type="ARBA" id="ARBA00022989"/>
    </source>
</evidence>
<protein>
    <submittedName>
        <fullName evidence="7">TrbI/VirB10 family protein</fullName>
    </submittedName>
</protein>
<gene>
    <name evidence="7" type="ORF">IB292_22080</name>
</gene>
<feature type="region of interest" description="Disordered" evidence="6">
    <location>
        <begin position="117"/>
        <end position="156"/>
    </location>
</feature>
<dbReference type="CDD" id="cd16429">
    <property type="entry name" value="VirB10"/>
    <property type="match status" value="1"/>
</dbReference>
<keyword evidence="3" id="KW-0812">Transmembrane</keyword>
<proteinExistence type="inferred from homology"/>
<dbReference type="InterPro" id="IPR042217">
    <property type="entry name" value="T4SS_VirB10/TrbI"/>
</dbReference>
<dbReference type="Pfam" id="PF03743">
    <property type="entry name" value="TrbI"/>
    <property type="match status" value="1"/>
</dbReference>
<comment type="caution">
    <text evidence="7">The sequence shown here is derived from an EMBL/GenBank/DDBJ whole genome shotgun (WGS) entry which is preliminary data.</text>
</comment>
<comment type="subcellular location">
    <subcellularLocation>
        <location evidence="1">Membrane</location>
        <topology evidence="1">Single-pass membrane protein</topology>
    </subcellularLocation>
</comment>
<evidence type="ECO:0000256" key="6">
    <source>
        <dbReference type="SAM" id="MobiDB-lite"/>
    </source>
</evidence>
<organism evidence="7 8">
    <name type="scientific">Vibrio parahaemolyticus</name>
    <dbReference type="NCBI Taxonomy" id="670"/>
    <lineage>
        <taxon>Bacteria</taxon>
        <taxon>Pseudomonadati</taxon>
        <taxon>Pseudomonadota</taxon>
        <taxon>Gammaproteobacteria</taxon>
        <taxon>Vibrionales</taxon>
        <taxon>Vibrionaceae</taxon>
        <taxon>Vibrio</taxon>
    </lineage>
</organism>
<feature type="region of interest" description="Disordered" evidence="6">
    <location>
        <begin position="42"/>
        <end position="66"/>
    </location>
</feature>
<sequence length="368" mass="38996">MLNFSGFMKGFLRKIGFIIVAIIAFGGGLALTLQNIPSMVSSSDKDVVSSDSDQNYQDGAQSGLEESDISDFIQQQNEADALKERDAKLLAEQKANETQRQQDQARVQVEPVKPVVVSASESNEPPPPTPEEAALARKLSGSPSFTQKGASIPDVDTAKVNTSLDTPDYADGHASVSKVGYQDFLLKHGSVIPCALYTQVISEQSGFVTCRVTQDVYSANGAALLVERGSLVSGSQNVALEGGQARVFTAWSTIDTPLGVSIKIDSLGTGALGAAGIDAYVDNHFSERFGGAILLSFVDDALATASNRLSQSDSEVTFDNSSSNASDMASKALDSSINMAPTGYANIGQRINILVVRNIDMSSVYQFE</sequence>
<reference evidence="7" key="1">
    <citation type="submission" date="2020-09" db="EMBL/GenBank/DDBJ databases">
        <title>Genome sequence of Vibrio parahaemolyticus isolates.</title>
        <authorList>
            <person name="Hammerl J.A."/>
            <person name="Strauch E."/>
        </authorList>
    </citation>
    <scope>NUCLEOTIDE SEQUENCE</scope>
    <source>
        <strain evidence="7">17-VB00146</strain>
    </source>
</reference>
<evidence type="ECO:0000313" key="8">
    <source>
        <dbReference type="Proteomes" id="UP000726777"/>
    </source>
</evidence>
<evidence type="ECO:0000256" key="3">
    <source>
        <dbReference type="ARBA" id="ARBA00022692"/>
    </source>
</evidence>